<evidence type="ECO:0000313" key="5">
    <source>
        <dbReference type="Proteomes" id="UP000480929"/>
    </source>
</evidence>
<feature type="transmembrane region" description="Helical" evidence="1">
    <location>
        <begin position="80"/>
        <end position="101"/>
    </location>
</feature>
<feature type="transmembrane region" description="Helical" evidence="1">
    <location>
        <begin position="53"/>
        <end position="74"/>
    </location>
</feature>
<dbReference type="EMBL" id="WKPI01000004">
    <property type="protein sequence ID" value="MSC32385.1"/>
    <property type="molecule type" value="Genomic_DNA"/>
</dbReference>
<feature type="transmembrane region" description="Helical" evidence="1">
    <location>
        <begin position="110"/>
        <end position="135"/>
    </location>
</feature>
<accession>A0A6N7S5Q4</accession>
<feature type="transmembrane region" description="Helical" evidence="1">
    <location>
        <begin position="172"/>
        <end position="191"/>
    </location>
</feature>
<dbReference type="AlphaFoldDB" id="A0A6N7S5Q4"/>
<comment type="caution">
    <text evidence="2">The sequence shown here is derived from an EMBL/GenBank/DDBJ whole genome shotgun (WGS) entry which is preliminary data.</text>
</comment>
<keyword evidence="1" id="KW-0472">Membrane</keyword>
<feature type="transmembrane region" description="Helical" evidence="1">
    <location>
        <begin position="20"/>
        <end position="41"/>
    </location>
</feature>
<organism evidence="2 4">
    <name type="scientific">Holdemania massiliensis</name>
    <dbReference type="NCBI Taxonomy" id="1468449"/>
    <lineage>
        <taxon>Bacteria</taxon>
        <taxon>Bacillati</taxon>
        <taxon>Bacillota</taxon>
        <taxon>Erysipelotrichia</taxon>
        <taxon>Erysipelotrichales</taxon>
        <taxon>Erysipelotrichaceae</taxon>
        <taxon>Holdemania</taxon>
    </lineage>
</organism>
<feature type="transmembrane region" description="Helical" evidence="1">
    <location>
        <begin position="218"/>
        <end position="237"/>
    </location>
</feature>
<dbReference type="Pfam" id="PF14808">
    <property type="entry name" value="TMEM164"/>
    <property type="match status" value="1"/>
</dbReference>
<keyword evidence="1" id="KW-1133">Transmembrane helix</keyword>
<dbReference type="NCBIfam" id="TIGR02206">
    <property type="entry name" value="intg_mem_TP0381"/>
    <property type="match status" value="1"/>
</dbReference>
<evidence type="ECO:0000256" key="1">
    <source>
        <dbReference type="SAM" id="Phobius"/>
    </source>
</evidence>
<dbReference type="InterPro" id="IPR011737">
    <property type="entry name" value="CHP02206_TP0381"/>
</dbReference>
<sequence length="256" mass="29074">MSQFFCFWDEVLPGTAYGFLSLPHILEILFIPLSLGLLLHWTQTHSRQAARKLLRGLAVAVPCLELMRIVWLFLLGEGYWVKLLPLHLCGLQVLFIPLAVFTRSETLRSYVWATSILGGITAIVYPAGIVGTYPFFHFQTFQSFALHLLLILVPVLMFLCDGYAPSIKQLPSVTVILSLGALCAFAVDWIWGQNYMFLREVPDIGFLQEILRFGGYPAYWLTLGSAVLAGCALLLVWGQRWDQRRQTLLHEKKRND</sequence>
<evidence type="ECO:0000313" key="3">
    <source>
        <dbReference type="EMBL" id="MSC32385.1"/>
    </source>
</evidence>
<keyword evidence="5" id="KW-1185">Reference proteome</keyword>
<gene>
    <name evidence="3" type="ORF">GKD88_04555</name>
    <name evidence="2" type="ORF">GKE08_05825</name>
</gene>
<protein>
    <submittedName>
        <fullName evidence="2">TIGR02206 family membrane protein</fullName>
    </submittedName>
</protein>
<dbReference type="EMBL" id="WKPJ01000005">
    <property type="protein sequence ID" value="MSA88838.1"/>
    <property type="molecule type" value="Genomic_DNA"/>
</dbReference>
<dbReference type="Proteomes" id="UP000433575">
    <property type="component" value="Unassembled WGS sequence"/>
</dbReference>
<evidence type="ECO:0000313" key="4">
    <source>
        <dbReference type="Proteomes" id="UP000433575"/>
    </source>
</evidence>
<proteinExistence type="predicted"/>
<reference evidence="4 5" key="1">
    <citation type="journal article" date="2019" name="Nat. Med.">
        <title>A library of human gut bacterial isolates paired with longitudinal multiomics data enables mechanistic microbiome research.</title>
        <authorList>
            <person name="Poyet M."/>
            <person name="Groussin M."/>
            <person name="Gibbons S.M."/>
            <person name="Avila-Pacheco J."/>
            <person name="Jiang X."/>
            <person name="Kearney S.M."/>
            <person name="Perrotta A.R."/>
            <person name="Berdy B."/>
            <person name="Zhao S."/>
            <person name="Lieberman T.D."/>
            <person name="Swanson P.K."/>
            <person name="Smith M."/>
            <person name="Roesemann S."/>
            <person name="Alexander J.E."/>
            <person name="Rich S.A."/>
            <person name="Livny J."/>
            <person name="Vlamakis H."/>
            <person name="Clish C."/>
            <person name="Bullock K."/>
            <person name="Deik A."/>
            <person name="Scott J."/>
            <person name="Pierce K.A."/>
            <person name="Xavier R.J."/>
            <person name="Alm E.J."/>
        </authorList>
    </citation>
    <scope>NUCLEOTIDE SEQUENCE [LARGE SCALE GENOMIC DNA]</scope>
    <source>
        <strain evidence="2 4">BIOML-A4</strain>
        <strain evidence="3 5">BIOML-A5</strain>
    </source>
</reference>
<evidence type="ECO:0000313" key="2">
    <source>
        <dbReference type="EMBL" id="MSA88838.1"/>
    </source>
</evidence>
<feature type="transmembrane region" description="Helical" evidence="1">
    <location>
        <begin position="141"/>
        <end position="160"/>
    </location>
</feature>
<keyword evidence="1" id="KW-0812">Transmembrane</keyword>
<name>A0A6N7S5Q4_9FIRM</name>
<dbReference type="Proteomes" id="UP000480929">
    <property type="component" value="Unassembled WGS sequence"/>
</dbReference>